<keyword evidence="1" id="KW-0175">Coiled coil</keyword>
<dbReference type="PANTHER" id="PTHR31908:SF2">
    <property type="entry name" value="PROTEIN CROWDED NUCLEI 4"/>
    <property type="match status" value="1"/>
</dbReference>
<organism evidence="5 6">
    <name type="scientific">Linum tenue</name>
    <dbReference type="NCBI Taxonomy" id="586396"/>
    <lineage>
        <taxon>Eukaryota</taxon>
        <taxon>Viridiplantae</taxon>
        <taxon>Streptophyta</taxon>
        <taxon>Embryophyta</taxon>
        <taxon>Tracheophyta</taxon>
        <taxon>Spermatophyta</taxon>
        <taxon>Magnoliopsida</taxon>
        <taxon>eudicotyledons</taxon>
        <taxon>Gunneridae</taxon>
        <taxon>Pentapetalae</taxon>
        <taxon>rosids</taxon>
        <taxon>fabids</taxon>
        <taxon>Malpighiales</taxon>
        <taxon>Linaceae</taxon>
        <taxon>Linum</taxon>
    </lineage>
</organism>
<protein>
    <submittedName>
        <fullName evidence="5">Uncharacterized protein</fullName>
    </submittedName>
</protein>
<keyword evidence="6" id="KW-1185">Reference proteome</keyword>
<evidence type="ECO:0000256" key="1">
    <source>
        <dbReference type="ARBA" id="ARBA00023054"/>
    </source>
</evidence>
<dbReference type="PANTHER" id="PTHR31908">
    <property type="entry name" value="PROTEIN CROWDED NUCLEI 4"/>
    <property type="match status" value="1"/>
</dbReference>
<gene>
    <name evidence="5" type="ORF">LITE_LOCUS43534</name>
</gene>
<proteinExistence type="inferred from homology"/>
<dbReference type="Proteomes" id="UP001154282">
    <property type="component" value="Unassembled WGS sequence"/>
</dbReference>
<keyword evidence="2" id="KW-0539">Nucleus</keyword>
<dbReference type="EMBL" id="CAMGYJ010000009">
    <property type="protein sequence ID" value="CAI0545310.1"/>
    <property type="molecule type" value="Genomic_DNA"/>
</dbReference>
<evidence type="ECO:0000256" key="2">
    <source>
        <dbReference type="ARBA" id="ARBA00023242"/>
    </source>
</evidence>
<name>A0AAV0QJI0_9ROSI</name>
<feature type="non-terminal residue" evidence="5">
    <location>
        <position position="192"/>
    </location>
</feature>
<sequence length="192" mass="21518">MEGISILNSLRRGSRSSHFHSQQEVILSILSYDGEGIHYFFFELAVQSGLIDGSHVKRLGEISAWAEFGGCSASLSFKGRDLNELNGDIVALSPTFEIAHWRGNGCNNEIETKMVMKKLLIVRDSPIFDLQHHMGLLLLETKEFEEEYAQMTNAVVASAILQKRDQAAHASALAEENKREESLRKALRVEKD</sequence>
<dbReference type="GO" id="GO:0006997">
    <property type="term" value="P:nucleus organization"/>
    <property type="evidence" value="ECO:0007669"/>
    <property type="project" value="InterPro"/>
</dbReference>
<evidence type="ECO:0000313" key="6">
    <source>
        <dbReference type="Proteomes" id="UP001154282"/>
    </source>
</evidence>
<comment type="caution">
    <text evidence="5">The sequence shown here is derived from an EMBL/GenBank/DDBJ whole genome shotgun (WGS) entry which is preliminary data.</text>
</comment>
<comment type="subcellular location">
    <subcellularLocation>
        <location evidence="3">Nucleus lamina</location>
    </subcellularLocation>
</comment>
<accession>A0AAV0QJI0</accession>
<reference evidence="5" key="1">
    <citation type="submission" date="2022-08" db="EMBL/GenBank/DDBJ databases">
        <authorList>
            <person name="Gutierrez-Valencia J."/>
        </authorList>
    </citation>
    <scope>NUCLEOTIDE SEQUENCE</scope>
</reference>
<comment type="similarity">
    <text evidence="4">Belongs to the CRWN family.</text>
</comment>
<evidence type="ECO:0000313" key="5">
    <source>
        <dbReference type="EMBL" id="CAI0545310.1"/>
    </source>
</evidence>
<dbReference type="InterPro" id="IPR040418">
    <property type="entry name" value="CRWN"/>
</dbReference>
<dbReference type="AlphaFoldDB" id="A0AAV0QJI0"/>
<dbReference type="GO" id="GO:0005652">
    <property type="term" value="C:nuclear lamina"/>
    <property type="evidence" value="ECO:0007669"/>
    <property type="project" value="UniProtKB-SubCell"/>
</dbReference>
<evidence type="ECO:0000256" key="4">
    <source>
        <dbReference type="ARBA" id="ARBA00024208"/>
    </source>
</evidence>
<evidence type="ECO:0000256" key="3">
    <source>
        <dbReference type="ARBA" id="ARBA00024186"/>
    </source>
</evidence>